<dbReference type="InterPro" id="IPR004143">
    <property type="entry name" value="BPL_LPL_catalytic"/>
</dbReference>
<comment type="similarity">
    <text evidence="2">Belongs to the LplA family.</text>
</comment>
<comment type="pathway">
    <text evidence="1">Protein modification; protein lipoylation via exogenous pathway; protein N(6)-(lipoyl)lysine from lipoate: step 2/2.</text>
</comment>
<dbReference type="PANTHER" id="PTHR12561:SF3">
    <property type="entry name" value="LIPOYLTRANSFERASE 1, MITOCHONDRIAL"/>
    <property type="match status" value="1"/>
</dbReference>
<dbReference type="OrthoDB" id="201621at2759"/>
<evidence type="ECO:0000256" key="2">
    <source>
        <dbReference type="ARBA" id="ARBA00008242"/>
    </source>
</evidence>
<evidence type="ECO:0000313" key="4">
    <source>
        <dbReference type="EMBL" id="CAF0898006.1"/>
    </source>
</evidence>
<dbReference type="UniPathway" id="UPA00537">
    <property type="reaction ID" value="UER00595"/>
</dbReference>
<protein>
    <recommendedName>
        <fullName evidence="3">BPL/LPL catalytic domain-containing protein</fullName>
    </recommendedName>
</protein>
<dbReference type="AlphaFoldDB" id="A0A813ZGK3"/>
<dbReference type="GO" id="GO:0005739">
    <property type="term" value="C:mitochondrion"/>
    <property type="evidence" value="ECO:0007669"/>
    <property type="project" value="TreeGrafter"/>
</dbReference>
<sequence length="382" mass="44727">MKILFNLKYLKNILQKNSHNFTRNYSQDVIDKIIPKKQGSIALVSLSNNIYENLALENYISENVDLKNRNILLMWVSEPCIVFGRHQNPWLECNVKEALERSVKVVRRYSGGGCVYHDFGNLNISFITDRQRYDRQYNLTIIKNSLERLNFNNVSFEITPRHDIFVKNHNSVDESFKISGSAARLASKFSYHHCTLLFDANLENMKLLRSNLGDKITTKATPSVRSKCINLKKFLPEEKFDLNEIIKMLCEQFWKVNWNNWSSDFLFQYVNPEDELIKQATSKFSNELRNWDFSFGSTPKFDLSINLGNEKNIILTIANGLIKDYKIVGHFYNEEDQIRKGLDFLIGSKFEKENLNQLFIQNDLTSLNFVFKNLSEFFNNNI</sequence>
<feature type="domain" description="BPL/LPL catalytic" evidence="3">
    <location>
        <begin position="66"/>
        <end position="261"/>
    </location>
</feature>
<dbReference type="GO" id="GO:0009249">
    <property type="term" value="P:protein lipoylation"/>
    <property type="evidence" value="ECO:0007669"/>
    <property type="project" value="InterPro"/>
</dbReference>
<keyword evidence="5" id="KW-1185">Reference proteome</keyword>
<accession>A0A813ZGK3</accession>
<dbReference type="PROSITE" id="PS51733">
    <property type="entry name" value="BPL_LPL_CATALYTIC"/>
    <property type="match status" value="1"/>
</dbReference>
<dbReference type="InterPro" id="IPR004562">
    <property type="entry name" value="LipoylTrfase_LipoateP_Ligase"/>
</dbReference>
<dbReference type="Proteomes" id="UP000663879">
    <property type="component" value="Unassembled WGS sequence"/>
</dbReference>
<dbReference type="GO" id="GO:0017118">
    <property type="term" value="F:lipoyltransferase activity"/>
    <property type="evidence" value="ECO:0007669"/>
    <property type="project" value="TreeGrafter"/>
</dbReference>
<gene>
    <name evidence="4" type="ORF">OXX778_LOCUS11252</name>
</gene>
<dbReference type="SUPFAM" id="SSF55681">
    <property type="entry name" value="Class II aaRS and biotin synthetases"/>
    <property type="match status" value="1"/>
</dbReference>
<dbReference type="Pfam" id="PF21948">
    <property type="entry name" value="LplA-B_cat"/>
    <property type="match status" value="1"/>
</dbReference>
<proteinExistence type="inferred from homology"/>
<name>A0A813ZGK3_9BILA</name>
<organism evidence="4 5">
    <name type="scientific">Brachionus calyciflorus</name>
    <dbReference type="NCBI Taxonomy" id="104777"/>
    <lineage>
        <taxon>Eukaryota</taxon>
        <taxon>Metazoa</taxon>
        <taxon>Spiralia</taxon>
        <taxon>Gnathifera</taxon>
        <taxon>Rotifera</taxon>
        <taxon>Eurotatoria</taxon>
        <taxon>Monogononta</taxon>
        <taxon>Pseudotrocha</taxon>
        <taxon>Ploima</taxon>
        <taxon>Brachionidae</taxon>
        <taxon>Brachionus</taxon>
    </lineage>
</organism>
<reference evidence="4" key="1">
    <citation type="submission" date="2021-02" db="EMBL/GenBank/DDBJ databases">
        <authorList>
            <person name="Nowell W R."/>
        </authorList>
    </citation>
    <scope>NUCLEOTIDE SEQUENCE</scope>
    <source>
        <strain evidence="4">Ploen Becks lab</strain>
    </source>
</reference>
<dbReference type="CDD" id="cd16443">
    <property type="entry name" value="LplA"/>
    <property type="match status" value="1"/>
</dbReference>
<dbReference type="InterPro" id="IPR045864">
    <property type="entry name" value="aa-tRNA-synth_II/BPL/LPL"/>
</dbReference>
<dbReference type="PANTHER" id="PTHR12561">
    <property type="entry name" value="LIPOATE-PROTEIN LIGASE"/>
    <property type="match status" value="1"/>
</dbReference>
<dbReference type="EMBL" id="CAJNOC010001882">
    <property type="protein sequence ID" value="CAF0898006.1"/>
    <property type="molecule type" value="Genomic_DNA"/>
</dbReference>
<evidence type="ECO:0000259" key="3">
    <source>
        <dbReference type="PROSITE" id="PS51733"/>
    </source>
</evidence>
<evidence type="ECO:0000313" key="5">
    <source>
        <dbReference type="Proteomes" id="UP000663879"/>
    </source>
</evidence>
<evidence type="ECO:0000256" key="1">
    <source>
        <dbReference type="ARBA" id="ARBA00005085"/>
    </source>
</evidence>
<comment type="caution">
    <text evidence="4">The sequence shown here is derived from an EMBL/GenBank/DDBJ whole genome shotgun (WGS) entry which is preliminary data.</text>
</comment>
<dbReference type="Gene3D" id="3.30.930.10">
    <property type="entry name" value="Bira Bifunctional Protein, Domain 2"/>
    <property type="match status" value="1"/>
</dbReference>